<evidence type="ECO:0000256" key="6">
    <source>
        <dbReference type="ARBA" id="ARBA00022833"/>
    </source>
</evidence>
<keyword evidence="3" id="KW-0808">Transferase</keyword>
<comment type="similarity">
    <text evidence="2 10">Belongs to the purine nucleoside phosphorylase YfiH/LACC1 family.</text>
</comment>
<comment type="catalytic activity">
    <reaction evidence="7">
        <text>adenosine + H2O + H(+) = inosine + NH4(+)</text>
        <dbReference type="Rhea" id="RHEA:24408"/>
        <dbReference type="ChEBI" id="CHEBI:15377"/>
        <dbReference type="ChEBI" id="CHEBI:15378"/>
        <dbReference type="ChEBI" id="CHEBI:16335"/>
        <dbReference type="ChEBI" id="CHEBI:17596"/>
        <dbReference type="ChEBI" id="CHEBI:28938"/>
        <dbReference type="EC" id="3.5.4.4"/>
    </reaction>
    <physiologicalReaction direction="left-to-right" evidence="7">
        <dbReference type="Rhea" id="RHEA:24409"/>
    </physiologicalReaction>
</comment>
<keyword evidence="12" id="KW-1185">Reference proteome</keyword>
<evidence type="ECO:0000256" key="4">
    <source>
        <dbReference type="ARBA" id="ARBA00022723"/>
    </source>
</evidence>
<keyword evidence="5" id="KW-0378">Hydrolase</keyword>
<comment type="catalytic activity">
    <reaction evidence="1">
        <text>inosine + phosphate = alpha-D-ribose 1-phosphate + hypoxanthine</text>
        <dbReference type="Rhea" id="RHEA:27646"/>
        <dbReference type="ChEBI" id="CHEBI:17368"/>
        <dbReference type="ChEBI" id="CHEBI:17596"/>
        <dbReference type="ChEBI" id="CHEBI:43474"/>
        <dbReference type="ChEBI" id="CHEBI:57720"/>
        <dbReference type="EC" id="2.4.2.1"/>
    </reaction>
    <physiologicalReaction direction="left-to-right" evidence="1">
        <dbReference type="Rhea" id="RHEA:27647"/>
    </physiologicalReaction>
</comment>
<evidence type="ECO:0000256" key="9">
    <source>
        <dbReference type="ARBA" id="ARBA00049893"/>
    </source>
</evidence>
<evidence type="ECO:0000313" key="12">
    <source>
        <dbReference type="Proteomes" id="UP000671862"/>
    </source>
</evidence>
<evidence type="ECO:0000256" key="1">
    <source>
        <dbReference type="ARBA" id="ARBA00000553"/>
    </source>
</evidence>
<evidence type="ECO:0000313" key="11">
    <source>
        <dbReference type="EMBL" id="QTA38433.1"/>
    </source>
</evidence>
<sequence>MNKFRVNQLRGIRYLTIPLFEQFRNLRHFITIRADANKETLDFNINSPENFESVIRSYIKVSEALDIDLSRLVVAKQIHGDRVVFVDERDLSLDFWRRKLENTDAMITNKKNIILLTLFADCVPIMVYDPVKHAIGLAHSGWKGTLLEIGVKTIKSMEKYFGSKPENLCVVLGPSIGPESFEVGIDVARKFRTKFGEEVVKNKGKRIFVDLWKSIELSLSKIGVKNIEITGIDTYSATSLFFSYRKEKTNKRFAVFMELL</sequence>
<dbReference type="InterPro" id="IPR011324">
    <property type="entry name" value="Cytotoxic_necrot_fac-like_cat"/>
</dbReference>
<dbReference type="NCBIfam" id="TIGR00726">
    <property type="entry name" value="peptidoglycan editing factor PgeF"/>
    <property type="match status" value="1"/>
</dbReference>
<dbReference type="Proteomes" id="UP000671862">
    <property type="component" value="Chromosome"/>
</dbReference>
<accession>A0ABX7SAI2</accession>
<dbReference type="PANTHER" id="PTHR30616:SF2">
    <property type="entry name" value="PURINE NUCLEOSIDE PHOSPHORYLASE LACC1"/>
    <property type="match status" value="1"/>
</dbReference>
<dbReference type="InterPro" id="IPR038371">
    <property type="entry name" value="Cu_polyphenol_OxRdtase_sf"/>
</dbReference>
<dbReference type="PANTHER" id="PTHR30616">
    <property type="entry name" value="UNCHARACTERIZED PROTEIN YFIH"/>
    <property type="match status" value="1"/>
</dbReference>
<evidence type="ECO:0000256" key="8">
    <source>
        <dbReference type="ARBA" id="ARBA00048968"/>
    </source>
</evidence>
<dbReference type="InterPro" id="IPR003730">
    <property type="entry name" value="Cu_polyphenol_OxRdtase"/>
</dbReference>
<evidence type="ECO:0000256" key="7">
    <source>
        <dbReference type="ARBA" id="ARBA00047989"/>
    </source>
</evidence>
<reference evidence="11 12" key="1">
    <citation type="submission" date="2021-03" db="EMBL/GenBank/DDBJ databases">
        <title>Thermosipho ferrireducens sp.nov., an anaerobic thermophilic iron-reducing bacterium isolated from a deep-sea hydrothermal sulfide deposits.</title>
        <authorList>
            <person name="Zeng X."/>
            <person name="Chen Y."/>
            <person name="Shao Z."/>
        </authorList>
    </citation>
    <scope>NUCLEOTIDE SEQUENCE [LARGE SCALE GENOMIC DNA]</scope>
    <source>
        <strain evidence="11 12">JL129W03</strain>
    </source>
</reference>
<dbReference type="Gene3D" id="3.60.140.10">
    <property type="entry name" value="CNF1/YfiH-like putative cysteine hydrolases"/>
    <property type="match status" value="1"/>
</dbReference>
<evidence type="ECO:0000256" key="5">
    <source>
        <dbReference type="ARBA" id="ARBA00022801"/>
    </source>
</evidence>
<gene>
    <name evidence="11" type="primary">pgeF</name>
    <name evidence="11" type="ORF">JYK00_02600</name>
</gene>
<evidence type="ECO:0000256" key="10">
    <source>
        <dbReference type="RuleBase" id="RU361274"/>
    </source>
</evidence>
<protein>
    <recommendedName>
        <fullName evidence="10">Purine nucleoside phosphorylase</fullName>
    </recommendedName>
</protein>
<dbReference type="SUPFAM" id="SSF64438">
    <property type="entry name" value="CNF1/YfiH-like putative cysteine hydrolases"/>
    <property type="match status" value="1"/>
</dbReference>
<keyword evidence="6" id="KW-0862">Zinc</keyword>
<dbReference type="Pfam" id="PF02578">
    <property type="entry name" value="Cu-oxidase_4"/>
    <property type="match status" value="1"/>
</dbReference>
<evidence type="ECO:0000256" key="3">
    <source>
        <dbReference type="ARBA" id="ARBA00022679"/>
    </source>
</evidence>
<organism evidence="11 12">
    <name type="scientific">Thermosipho ferrireducens</name>
    <dbReference type="NCBI Taxonomy" id="2571116"/>
    <lineage>
        <taxon>Bacteria</taxon>
        <taxon>Thermotogati</taxon>
        <taxon>Thermotogota</taxon>
        <taxon>Thermotogae</taxon>
        <taxon>Thermotogales</taxon>
        <taxon>Fervidobacteriaceae</taxon>
        <taxon>Thermosipho</taxon>
    </lineage>
</organism>
<evidence type="ECO:0000256" key="2">
    <source>
        <dbReference type="ARBA" id="ARBA00007353"/>
    </source>
</evidence>
<dbReference type="EMBL" id="CP071446">
    <property type="protein sequence ID" value="QTA38433.1"/>
    <property type="molecule type" value="Genomic_DNA"/>
</dbReference>
<keyword evidence="4" id="KW-0479">Metal-binding</keyword>
<proteinExistence type="inferred from homology"/>
<dbReference type="RefSeq" id="WP_207567152.1">
    <property type="nucleotide sequence ID" value="NZ_CP071446.1"/>
</dbReference>
<comment type="catalytic activity">
    <reaction evidence="8">
        <text>adenosine + phosphate = alpha-D-ribose 1-phosphate + adenine</text>
        <dbReference type="Rhea" id="RHEA:27642"/>
        <dbReference type="ChEBI" id="CHEBI:16335"/>
        <dbReference type="ChEBI" id="CHEBI:16708"/>
        <dbReference type="ChEBI" id="CHEBI:43474"/>
        <dbReference type="ChEBI" id="CHEBI:57720"/>
        <dbReference type="EC" id="2.4.2.1"/>
    </reaction>
    <physiologicalReaction direction="left-to-right" evidence="8">
        <dbReference type="Rhea" id="RHEA:27643"/>
    </physiologicalReaction>
</comment>
<dbReference type="CDD" id="cd16833">
    <property type="entry name" value="YfiH"/>
    <property type="match status" value="1"/>
</dbReference>
<name>A0ABX7SAI2_9BACT</name>
<comment type="catalytic activity">
    <reaction evidence="9">
        <text>S-methyl-5'-thioadenosine + phosphate = 5-(methylsulfanyl)-alpha-D-ribose 1-phosphate + adenine</text>
        <dbReference type="Rhea" id="RHEA:11852"/>
        <dbReference type="ChEBI" id="CHEBI:16708"/>
        <dbReference type="ChEBI" id="CHEBI:17509"/>
        <dbReference type="ChEBI" id="CHEBI:43474"/>
        <dbReference type="ChEBI" id="CHEBI:58533"/>
        <dbReference type="EC" id="2.4.2.28"/>
    </reaction>
    <physiologicalReaction direction="left-to-right" evidence="9">
        <dbReference type="Rhea" id="RHEA:11853"/>
    </physiologicalReaction>
</comment>